<evidence type="ECO:0000313" key="1">
    <source>
        <dbReference type="EMBL" id="RDL37657.1"/>
    </source>
</evidence>
<reference evidence="1 2" key="1">
    <citation type="journal article" date="2018" name="IMA Fungus">
        <title>IMA Genome-F 9: Draft genome sequence of Annulohypoxylon stygium, Aspergillus mulundensis, Berkeleyomyces basicola (syn. Thielaviopsis basicola), Ceratocystis smalleyi, two Cercospora beticola strains, Coleophoma cylindrospora, Fusarium fracticaudum, Phialophora cf. hyalina, and Morchella septimelata.</title>
        <authorList>
            <person name="Wingfield B.D."/>
            <person name="Bills G.F."/>
            <person name="Dong Y."/>
            <person name="Huang W."/>
            <person name="Nel W.J."/>
            <person name="Swalarsk-Parry B.S."/>
            <person name="Vaghefi N."/>
            <person name="Wilken P.M."/>
            <person name="An Z."/>
            <person name="de Beer Z.W."/>
            <person name="De Vos L."/>
            <person name="Chen L."/>
            <person name="Duong T.A."/>
            <person name="Gao Y."/>
            <person name="Hammerbacher A."/>
            <person name="Kikkert J.R."/>
            <person name="Li Y."/>
            <person name="Li H."/>
            <person name="Li K."/>
            <person name="Li Q."/>
            <person name="Liu X."/>
            <person name="Ma X."/>
            <person name="Naidoo K."/>
            <person name="Pethybridge S.J."/>
            <person name="Sun J."/>
            <person name="Steenkamp E.T."/>
            <person name="van der Nest M.A."/>
            <person name="van Wyk S."/>
            <person name="Wingfield M.J."/>
            <person name="Xiong C."/>
            <person name="Yue Q."/>
            <person name="Zhang X."/>
        </authorList>
    </citation>
    <scope>NUCLEOTIDE SEQUENCE [LARGE SCALE GENOMIC DNA]</scope>
    <source>
        <strain evidence="1 2">BP 5553</strain>
    </source>
</reference>
<name>A0A370TQ49_9HELO</name>
<comment type="caution">
    <text evidence="1">The sequence shown here is derived from an EMBL/GenBank/DDBJ whole genome shotgun (WGS) entry which is preliminary data.</text>
</comment>
<dbReference type="Proteomes" id="UP000254866">
    <property type="component" value="Unassembled WGS sequence"/>
</dbReference>
<sequence length="195" mass="22056">MGTSSPFARSLKRNFLKFLTYCSRSERSPTRTVAQIFPEESSDSISFVHPINKISELASGDTVAMSPPCPTEVVSGNPVITKVAVANVTLRSISPYASEKEVQDMYEILIDNFRYEECYKVLCGPSKPPEPNANFRDLLLGQIGHINRRNQSHGSMVLDVDLEKYVDDPRRHQNENFSNFPLAGRRRTVDVKLYR</sequence>
<dbReference type="EMBL" id="NPIC01000003">
    <property type="protein sequence ID" value="RDL37657.1"/>
    <property type="molecule type" value="Genomic_DNA"/>
</dbReference>
<dbReference type="AlphaFoldDB" id="A0A370TQ49"/>
<evidence type="ECO:0000313" key="2">
    <source>
        <dbReference type="Proteomes" id="UP000254866"/>
    </source>
</evidence>
<organism evidence="1 2">
    <name type="scientific">Venustampulla echinocandica</name>
    <dbReference type="NCBI Taxonomy" id="2656787"/>
    <lineage>
        <taxon>Eukaryota</taxon>
        <taxon>Fungi</taxon>
        <taxon>Dikarya</taxon>
        <taxon>Ascomycota</taxon>
        <taxon>Pezizomycotina</taxon>
        <taxon>Leotiomycetes</taxon>
        <taxon>Helotiales</taxon>
        <taxon>Pleuroascaceae</taxon>
        <taxon>Venustampulla</taxon>
    </lineage>
</organism>
<dbReference type="GeneID" id="43597939"/>
<dbReference type="OrthoDB" id="3429652at2759"/>
<protein>
    <submittedName>
        <fullName evidence="1">Uncharacterized protein</fullName>
    </submittedName>
</protein>
<proteinExistence type="predicted"/>
<gene>
    <name evidence="1" type="ORF">BP5553_05090</name>
</gene>
<dbReference type="RefSeq" id="XP_031870313.1">
    <property type="nucleotide sequence ID" value="XM_032013713.1"/>
</dbReference>
<accession>A0A370TQ49</accession>
<keyword evidence="2" id="KW-1185">Reference proteome</keyword>